<evidence type="ECO:0000313" key="2">
    <source>
        <dbReference type="Proteomes" id="UP000290407"/>
    </source>
</evidence>
<proteinExistence type="predicted"/>
<evidence type="ECO:0000313" key="1">
    <source>
        <dbReference type="EMBL" id="RYC70742.1"/>
    </source>
</evidence>
<gene>
    <name evidence="1" type="ORF">EQG79_00890</name>
</gene>
<sequence>MSSFSRDQSERHHQLLVQRDVPEEAVTRWETMIDAIECSPTTSHLPPWAFVWFFAGRSDAYSRILPPPPWAYAPYGSLESTPLLPGQPGYVPQPVTADDLLELKLILGYV</sequence>
<dbReference type="Proteomes" id="UP000290407">
    <property type="component" value="Unassembled WGS sequence"/>
</dbReference>
<dbReference type="AlphaFoldDB" id="A0A4Q2UPD2"/>
<dbReference type="EMBL" id="SBLB01000001">
    <property type="protein sequence ID" value="RYC70742.1"/>
    <property type="molecule type" value="Genomic_DNA"/>
</dbReference>
<protein>
    <submittedName>
        <fullName evidence="1">Uncharacterized protein</fullName>
    </submittedName>
</protein>
<reference evidence="1 2" key="1">
    <citation type="submission" date="2019-01" db="EMBL/GenBank/DDBJ databases">
        <title>Spirosoma flava sp. nov., a propanil-degrading bacterium isolated from herbicide-contaminated soil.</title>
        <authorList>
            <person name="Zhang L."/>
            <person name="Jiang J.-D."/>
        </authorList>
    </citation>
    <scope>NUCLEOTIDE SEQUENCE [LARGE SCALE GENOMIC DNA]</scope>
    <source>
        <strain evidence="1 2">TY50</strain>
    </source>
</reference>
<name>A0A4Q2UPD2_9BACT</name>
<accession>A0A4Q2UPD2</accession>
<dbReference type="RefSeq" id="WP_129599070.1">
    <property type="nucleotide sequence ID" value="NZ_SBLB01000001.1"/>
</dbReference>
<keyword evidence="2" id="KW-1185">Reference proteome</keyword>
<organism evidence="1 2">
    <name type="scientific">Spirosoma sordidisoli</name>
    <dbReference type="NCBI Taxonomy" id="2502893"/>
    <lineage>
        <taxon>Bacteria</taxon>
        <taxon>Pseudomonadati</taxon>
        <taxon>Bacteroidota</taxon>
        <taxon>Cytophagia</taxon>
        <taxon>Cytophagales</taxon>
        <taxon>Cytophagaceae</taxon>
        <taxon>Spirosoma</taxon>
    </lineage>
</organism>
<comment type="caution">
    <text evidence="1">The sequence shown here is derived from an EMBL/GenBank/DDBJ whole genome shotgun (WGS) entry which is preliminary data.</text>
</comment>